<feature type="domain" description="SLH" evidence="2">
    <location>
        <begin position="162"/>
        <end position="226"/>
    </location>
</feature>
<feature type="domain" description="SLH" evidence="2">
    <location>
        <begin position="27"/>
        <end position="90"/>
    </location>
</feature>
<dbReference type="PROSITE" id="PS51272">
    <property type="entry name" value="SLH"/>
    <property type="match status" value="2"/>
</dbReference>
<evidence type="ECO:0000256" key="1">
    <source>
        <dbReference type="SAM" id="SignalP"/>
    </source>
</evidence>
<evidence type="ECO:0000259" key="2">
    <source>
        <dbReference type="PROSITE" id="PS51272"/>
    </source>
</evidence>
<dbReference type="InterPro" id="IPR001119">
    <property type="entry name" value="SLH_dom"/>
</dbReference>
<protein>
    <recommendedName>
        <fullName evidence="2">SLH domain-containing protein</fullName>
    </recommendedName>
</protein>
<feature type="signal peptide" evidence="1">
    <location>
        <begin position="1"/>
        <end position="25"/>
    </location>
</feature>
<accession>A0ABU0AT10</accession>
<keyword evidence="4" id="KW-1185">Reference proteome</keyword>
<comment type="caution">
    <text evidence="3">The sequence shown here is derived from an EMBL/GenBank/DDBJ whole genome shotgun (WGS) entry which is preliminary data.</text>
</comment>
<reference evidence="3 4" key="1">
    <citation type="submission" date="2023-07" db="EMBL/GenBank/DDBJ databases">
        <title>Genomic Encyclopedia of Type Strains, Phase IV (KMG-IV): sequencing the most valuable type-strain genomes for metagenomic binning, comparative biology and taxonomic classification.</title>
        <authorList>
            <person name="Goeker M."/>
        </authorList>
    </citation>
    <scope>NUCLEOTIDE SEQUENCE [LARGE SCALE GENOMIC DNA]</scope>
    <source>
        <strain evidence="3 4">DSM 22616</strain>
    </source>
</reference>
<feature type="chain" id="PRO_5046470668" description="SLH domain-containing protein" evidence="1">
    <location>
        <begin position="26"/>
        <end position="370"/>
    </location>
</feature>
<gene>
    <name evidence="3" type="ORF">J2S72_000414</name>
</gene>
<dbReference type="EMBL" id="JAUSTN010000002">
    <property type="protein sequence ID" value="MDQ0274406.1"/>
    <property type="molecule type" value="Genomic_DNA"/>
</dbReference>
<dbReference type="RefSeq" id="WP_023055230.1">
    <property type="nucleotide sequence ID" value="NZ_JAUSTN010000002.1"/>
</dbReference>
<keyword evidence="1" id="KW-0732">Signal</keyword>
<name>A0ABU0AT10_9FIRM</name>
<dbReference type="Pfam" id="PF00395">
    <property type="entry name" value="SLH"/>
    <property type="match status" value="1"/>
</dbReference>
<evidence type="ECO:0000313" key="4">
    <source>
        <dbReference type="Proteomes" id="UP001236559"/>
    </source>
</evidence>
<proteinExistence type="predicted"/>
<sequence length="370" mass="42006">MKNKILYRLSILGLSLSLLPASVFAAEYKDLKKDGPFSWAYPQIIDLSEKNLLSGFPDGNFKPENPVSFLETLKIIESISKVSPEEAEQIKNLQIDLSKYSIPLWADSAVKFNLVRGTISEKTLEAGKKGGFIENKKYPDRNSIVVYLGRAFKLNKYGDTSLLKHKDLFDTPYISQGYLASLVELGIFSDSGSDGKFLGKRYVRRSEMAVIMDKILKTNPEILKASSSVIDKNSEKIQNSKEIQGKLVDIRDDILTIEHDGTMENYKSSVKIDISKIGSIFKFTIEDGIVKNYFEDISSQNMVFPANIKIKNIEKEDSRYKSLVEILNISLNYKGPREFVYYFDRSLEKDKEYFSNIEIVNGNVTKVDIN</sequence>
<organism evidence="3 4">
    <name type="scientific">Peptoniphilus koenoeneniae</name>
    <dbReference type="NCBI Taxonomy" id="507751"/>
    <lineage>
        <taxon>Bacteria</taxon>
        <taxon>Bacillati</taxon>
        <taxon>Bacillota</taxon>
        <taxon>Tissierellia</taxon>
        <taxon>Tissierellales</taxon>
        <taxon>Peptoniphilaceae</taxon>
        <taxon>Peptoniphilus</taxon>
    </lineage>
</organism>
<evidence type="ECO:0000313" key="3">
    <source>
        <dbReference type="EMBL" id="MDQ0274406.1"/>
    </source>
</evidence>
<dbReference type="Proteomes" id="UP001236559">
    <property type="component" value="Unassembled WGS sequence"/>
</dbReference>